<dbReference type="PROSITE" id="PS51257">
    <property type="entry name" value="PROKAR_LIPOPROTEIN"/>
    <property type="match status" value="1"/>
</dbReference>
<feature type="compositionally biased region" description="Basic and acidic residues" evidence="1">
    <location>
        <begin position="35"/>
        <end position="50"/>
    </location>
</feature>
<proteinExistence type="predicted"/>
<evidence type="ECO:0000313" key="2">
    <source>
        <dbReference type="EMBL" id="KYH23875.1"/>
    </source>
</evidence>
<comment type="caution">
    <text evidence="2">The sequence shown here is derived from an EMBL/GenBank/DDBJ whole genome shotgun (WGS) entry which is preliminary data.</text>
</comment>
<feature type="compositionally biased region" description="Basic and acidic residues" evidence="1">
    <location>
        <begin position="62"/>
        <end position="73"/>
    </location>
</feature>
<dbReference type="AlphaFoldDB" id="A0A151A8B6"/>
<protein>
    <submittedName>
        <fullName evidence="2">Uncharacterized protein</fullName>
    </submittedName>
</protein>
<evidence type="ECO:0000313" key="3">
    <source>
        <dbReference type="Proteomes" id="UP000075321"/>
    </source>
</evidence>
<dbReference type="NCBIfam" id="NF038353">
    <property type="entry name" value="FxLYD_dom"/>
    <property type="match status" value="1"/>
</dbReference>
<gene>
    <name evidence="2" type="ORF">HAPAU_39540</name>
</gene>
<dbReference type="Proteomes" id="UP000075321">
    <property type="component" value="Unassembled WGS sequence"/>
</dbReference>
<feature type="compositionally biased region" description="Polar residues" evidence="1">
    <location>
        <begin position="51"/>
        <end position="61"/>
    </location>
</feature>
<reference evidence="2 3" key="1">
    <citation type="submission" date="2016-02" db="EMBL/GenBank/DDBJ databases">
        <title>Genome sequence of Halalkalicoccus paucihalophilus DSM 24557.</title>
        <authorList>
            <person name="Poehlein A."/>
            <person name="Daniel R."/>
        </authorList>
    </citation>
    <scope>NUCLEOTIDE SEQUENCE [LARGE SCALE GENOMIC DNA]</scope>
    <source>
        <strain evidence="2 3">DSM 24557</strain>
    </source>
</reference>
<sequence length="207" mass="22899">MISRRQFAKFLGSIGTLVSLSGCIGTRWWEDDNDEGRPTGRTDTESEKNTSSEGPADTSNASEHDTDDKRKNASETTSEDNTERQQYPDENATQINRNEYNETYGEYETTARDPSAVEITADAQQPTDGSLLVSGTVVNVSDRAVDVVDIELVFYGTNDAYLSATLVTVRDLESGESREFETRPTTGTIEGNIERIEANRTVYDVTD</sequence>
<name>A0A151A8B6_9EURY</name>
<dbReference type="OrthoDB" id="268204at2157"/>
<dbReference type="EMBL" id="LTAZ01000017">
    <property type="protein sequence ID" value="KYH23875.1"/>
    <property type="molecule type" value="Genomic_DNA"/>
</dbReference>
<keyword evidence="3" id="KW-1185">Reference proteome</keyword>
<accession>A0A151A8B6</accession>
<dbReference type="InterPro" id="IPR047676">
    <property type="entry name" value="FxLYD_dom"/>
</dbReference>
<feature type="region of interest" description="Disordered" evidence="1">
    <location>
        <begin position="27"/>
        <end position="97"/>
    </location>
</feature>
<dbReference type="PATRIC" id="fig|1008153.3.peg.4232"/>
<dbReference type="RefSeq" id="WP_066385591.1">
    <property type="nucleotide sequence ID" value="NZ_LTAZ01000017.1"/>
</dbReference>
<organism evidence="2 3">
    <name type="scientific">Halalkalicoccus paucihalophilus</name>
    <dbReference type="NCBI Taxonomy" id="1008153"/>
    <lineage>
        <taxon>Archaea</taxon>
        <taxon>Methanobacteriati</taxon>
        <taxon>Methanobacteriota</taxon>
        <taxon>Stenosarchaea group</taxon>
        <taxon>Halobacteria</taxon>
        <taxon>Halobacteriales</taxon>
        <taxon>Halococcaceae</taxon>
        <taxon>Halalkalicoccus</taxon>
    </lineage>
</organism>
<evidence type="ECO:0000256" key="1">
    <source>
        <dbReference type="SAM" id="MobiDB-lite"/>
    </source>
</evidence>